<dbReference type="Pfam" id="PF12079">
    <property type="entry name" value="DUF3558"/>
    <property type="match status" value="1"/>
</dbReference>
<dbReference type="PROSITE" id="PS51257">
    <property type="entry name" value="PROKAR_LIPOPROTEIN"/>
    <property type="match status" value="1"/>
</dbReference>
<evidence type="ECO:0000313" key="5">
    <source>
        <dbReference type="Proteomes" id="UP000292095"/>
    </source>
</evidence>
<feature type="region of interest" description="Disordered" evidence="1">
    <location>
        <begin position="229"/>
        <end position="278"/>
    </location>
</feature>
<keyword evidence="2" id="KW-0732">Signal</keyword>
<accession>A0A126Y5J6</accession>
<feature type="compositionally biased region" description="Low complexity" evidence="1">
    <location>
        <begin position="26"/>
        <end position="36"/>
    </location>
</feature>
<dbReference type="Proteomes" id="UP000292693">
    <property type="component" value="Unassembled WGS sequence"/>
</dbReference>
<protein>
    <submittedName>
        <fullName evidence="3">DUF3558 domain-containing protein</fullName>
    </submittedName>
</protein>
<accession>A0A0X3X1A6</accession>
<feature type="compositionally biased region" description="Low complexity" evidence="1">
    <location>
        <begin position="43"/>
        <end position="52"/>
    </location>
</feature>
<name>A0A126Y5J6_9ACTN</name>
<feature type="signal peptide" evidence="2">
    <location>
        <begin position="1"/>
        <end position="23"/>
    </location>
</feature>
<organism evidence="3 6">
    <name type="scientific">Streptomyces albidoflavus</name>
    <dbReference type="NCBI Taxonomy" id="1886"/>
    <lineage>
        <taxon>Bacteria</taxon>
        <taxon>Bacillati</taxon>
        <taxon>Actinomycetota</taxon>
        <taxon>Actinomycetes</taxon>
        <taxon>Kitasatosporales</taxon>
        <taxon>Streptomycetaceae</taxon>
        <taxon>Streptomyces</taxon>
        <taxon>Streptomyces albidoflavus group</taxon>
    </lineage>
</organism>
<dbReference type="GeneID" id="97269317"/>
<dbReference type="RefSeq" id="WP_008403616.1">
    <property type="nucleotide sequence ID" value="NZ_CP014485.1"/>
</dbReference>
<proteinExistence type="predicted"/>
<evidence type="ECO:0000313" key="4">
    <source>
        <dbReference type="EMBL" id="RZE37632.1"/>
    </source>
</evidence>
<evidence type="ECO:0000313" key="6">
    <source>
        <dbReference type="Proteomes" id="UP000292693"/>
    </source>
</evidence>
<feature type="chain" id="PRO_5043134050" evidence="2">
    <location>
        <begin position="24"/>
        <end position="278"/>
    </location>
</feature>
<feature type="region of interest" description="Disordered" evidence="1">
    <location>
        <begin position="26"/>
        <end position="52"/>
    </location>
</feature>
<dbReference type="Proteomes" id="UP000292095">
    <property type="component" value="Unassembled WGS sequence"/>
</dbReference>
<dbReference type="EMBL" id="PKLL01000023">
    <property type="protein sequence ID" value="RZE20713.1"/>
    <property type="molecule type" value="Genomic_DNA"/>
</dbReference>
<dbReference type="AlphaFoldDB" id="A0A126Y5J6"/>
<dbReference type="EMBL" id="PKLK01000021">
    <property type="protein sequence ID" value="RZE37632.1"/>
    <property type="molecule type" value="Genomic_DNA"/>
</dbReference>
<comment type="caution">
    <text evidence="3">The sequence shown here is derived from an EMBL/GenBank/DDBJ whole genome shotgun (WGS) entry which is preliminary data.</text>
</comment>
<evidence type="ECO:0000256" key="1">
    <source>
        <dbReference type="SAM" id="MobiDB-lite"/>
    </source>
</evidence>
<dbReference type="InterPro" id="IPR024520">
    <property type="entry name" value="DUF3558"/>
</dbReference>
<gene>
    <name evidence="4" type="ORF">C0Q91_18710</name>
    <name evidence="3" type="ORF">C0Q92_18660</name>
</gene>
<reference evidence="5 6" key="1">
    <citation type="submission" date="2017-12" db="EMBL/GenBank/DDBJ databases">
        <title>Population genomics insights into the ecological differentiation and adaptive evolution in streptomycetes.</title>
        <authorList>
            <person name="Li Y."/>
            <person name="Huang Y."/>
        </authorList>
    </citation>
    <scope>NUCLEOTIDE SEQUENCE [LARGE SCALE GENOMIC DNA]</scope>
    <source>
        <strain evidence="4 5">FXJ.2339</strain>
        <strain evidence="3 6">NBRC 100770</strain>
    </source>
</reference>
<evidence type="ECO:0000256" key="2">
    <source>
        <dbReference type="SAM" id="SignalP"/>
    </source>
</evidence>
<feature type="compositionally biased region" description="Basic and acidic residues" evidence="1">
    <location>
        <begin position="242"/>
        <end position="262"/>
    </location>
</feature>
<sequence>MHRPAQRLTRILACAAVPVMLVAAGCSSDDSSGGKDAQQDKPASSSAASAPAVEKAAYATLPEACSTLSKKTLKDLVPDADSLKGKTGKSDDTASRATCSWNSLDNKGVDGSQFRWLHVSLMRFDSDEALGSGAKRAEKYYAKQIADAKATEDAKKVAAEPVSGTGDAATVVSYELKKKEGTFKQQSLVTRVENVVVTVDYNGAGLAGQSSPKTEGLVEDATKAGKEAVAAVTKANSSDAKGSSDADSGKEPEKDADKKSTKEDDDDNAGQGAAPGKS</sequence>
<feature type="region of interest" description="Disordered" evidence="1">
    <location>
        <begin position="203"/>
        <end position="222"/>
    </location>
</feature>
<evidence type="ECO:0000313" key="3">
    <source>
        <dbReference type="EMBL" id="RZE20713.1"/>
    </source>
</evidence>